<dbReference type="InterPro" id="IPR006143">
    <property type="entry name" value="RND_pump_MFP"/>
</dbReference>
<dbReference type="Gene3D" id="2.40.30.170">
    <property type="match status" value="1"/>
</dbReference>
<dbReference type="PANTHER" id="PTHR30469">
    <property type="entry name" value="MULTIDRUG RESISTANCE PROTEIN MDTA"/>
    <property type="match status" value="1"/>
</dbReference>
<name>A0A7W6PR69_9HYPH</name>
<dbReference type="GO" id="GO:0015562">
    <property type="term" value="F:efflux transmembrane transporter activity"/>
    <property type="evidence" value="ECO:0007669"/>
    <property type="project" value="TreeGrafter"/>
</dbReference>
<comment type="caution">
    <text evidence="5">The sequence shown here is derived from an EMBL/GenBank/DDBJ whole genome shotgun (WGS) entry which is preliminary data.</text>
</comment>
<dbReference type="InterPro" id="IPR058627">
    <property type="entry name" value="MdtA-like_C"/>
</dbReference>
<dbReference type="SUPFAM" id="SSF111369">
    <property type="entry name" value="HlyD-like secretion proteins"/>
    <property type="match status" value="1"/>
</dbReference>
<dbReference type="Gene3D" id="2.40.50.100">
    <property type="match status" value="1"/>
</dbReference>
<protein>
    <submittedName>
        <fullName evidence="5">RND family efflux transporter MFP subunit</fullName>
    </submittedName>
</protein>
<dbReference type="RefSeq" id="WP_165131508.1">
    <property type="nucleotide sequence ID" value="NZ_CP049249.1"/>
</dbReference>
<dbReference type="EMBL" id="JACIEC010000003">
    <property type="protein sequence ID" value="MBB4144253.1"/>
    <property type="molecule type" value="Genomic_DNA"/>
</dbReference>
<keyword evidence="2" id="KW-0175">Coiled coil</keyword>
<dbReference type="InterPro" id="IPR058647">
    <property type="entry name" value="BSH_CzcB-like"/>
</dbReference>
<reference evidence="5 6" key="1">
    <citation type="submission" date="2020-08" db="EMBL/GenBank/DDBJ databases">
        <title>Genomic Encyclopedia of Type Strains, Phase IV (KMG-IV): sequencing the most valuable type-strain genomes for metagenomic binning, comparative biology and taxonomic classification.</title>
        <authorList>
            <person name="Goeker M."/>
        </authorList>
    </citation>
    <scope>NUCLEOTIDE SEQUENCE [LARGE SCALE GENOMIC DNA]</scope>
    <source>
        <strain evidence="5 6">DSM 29514</strain>
    </source>
</reference>
<feature type="domain" description="CzcB-like barrel-sandwich hybrid" evidence="4">
    <location>
        <begin position="78"/>
        <end position="213"/>
    </location>
</feature>
<dbReference type="PANTHER" id="PTHR30469:SF38">
    <property type="entry name" value="HLYD FAMILY SECRETION PROTEIN"/>
    <property type="match status" value="1"/>
</dbReference>
<dbReference type="NCBIfam" id="TIGR01730">
    <property type="entry name" value="RND_mfp"/>
    <property type="match status" value="1"/>
</dbReference>
<comment type="similarity">
    <text evidence="1">Belongs to the membrane fusion protein (MFP) (TC 8.A.1) family.</text>
</comment>
<dbReference type="Pfam" id="PF25967">
    <property type="entry name" value="RND-MFP_C"/>
    <property type="match status" value="1"/>
</dbReference>
<evidence type="ECO:0000313" key="6">
    <source>
        <dbReference type="Proteomes" id="UP000519897"/>
    </source>
</evidence>
<dbReference type="Pfam" id="PF25973">
    <property type="entry name" value="BSH_CzcB"/>
    <property type="match status" value="1"/>
</dbReference>
<evidence type="ECO:0000259" key="4">
    <source>
        <dbReference type="Pfam" id="PF25973"/>
    </source>
</evidence>
<dbReference type="Gene3D" id="2.40.420.20">
    <property type="match status" value="1"/>
</dbReference>
<feature type="domain" description="Multidrug resistance protein MdtA-like C-terminal permuted SH3" evidence="3">
    <location>
        <begin position="301"/>
        <end position="358"/>
    </location>
</feature>
<dbReference type="AlphaFoldDB" id="A0A7W6PR69"/>
<evidence type="ECO:0000256" key="2">
    <source>
        <dbReference type="SAM" id="Coils"/>
    </source>
</evidence>
<dbReference type="Gene3D" id="1.10.287.470">
    <property type="entry name" value="Helix hairpin bin"/>
    <property type="match status" value="1"/>
</dbReference>
<proteinExistence type="inferred from homology"/>
<organism evidence="5 6">
    <name type="scientific">Rhizobium rhizoryzae</name>
    <dbReference type="NCBI Taxonomy" id="451876"/>
    <lineage>
        <taxon>Bacteria</taxon>
        <taxon>Pseudomonadati</taxon>
        <taxon>Pseudomonadota</taxon>
        <taxon>Alphaproteobacteria</taxon>
        <taxon>Hyphomicrobiales</taxon>
        <taxon>Rhizobiaceae</taxon>
        <taxon>Rhizobium/Agrobacterium group</taxon>
        <taxon>Rhizobium</taxon>
    </lineage>
</organism>
<feature type="coiled-coil region" evidence="2">
    <location>
        <begin position="151"/>
        <end position="185"/>
    </location>
</feature>
<evidence type="ECO:0000259" key="3">
    <source>
        <dbReference type="Pfam" id="PF25967"/>
    </source>
</evidence>
<dbReference type="Proteomes" id="UP000519897">
    <property type="component" value="Unassembled WGS sequence"/>
</dbReference>
<dbReference type="GO" id="GO:1990281">
    <property type="term" value="C:efflux pump complex"/>
    <property type="evidence" value="ECO:0007669"/>
    <property type="project" value="TreeGrafter"/>
</dbReference>
<evidence type="ECO:0000313" key="5">
    <source>
        <dbReference type="EMBL" id="MBB4144253.1"/>
    </source>
</evidence>
<evidence type="ECO:0000256" key="1">
    <source>
        <dbReference type="ARBA" id="ARBA00009477"/>
    </source>
</evidence>
<accession>A0A7W6PR69</accession>
<sequence length="374" mass="40053">MTATSTPPPKGLKAPKRSLPAVFIAIAALALSSCDEQSKEREPYLAHVKVESVRLTPDVVRASGTGEVKARIESELSFKVSGRVISREVNVGDRVKAGDLLARLDSTEQSADLESAKAAVASQEATLRMASSVLARRKALTQTGALSQQDLDSAIQQFQSAQNDLDAAKARLDVATDTLRQTELRADADGTITVRGIEVGQVVQPSTSVFTLAHDGARDAAFNVQESVLTGNRQPLAMEVALVSDPSVRAKASIREVSPAIDRSLGTVRVKLAIENPPPAMSLGSPIVANVDMERQERINVPWQALMSKAGQPAVWTIDPEKKTSRLKQVEIQRYDSSKVVLSSGLQAGDLVVIEGAQFLRENQQVSFDAGVAR</sequence>
<gene>
    <name evidence="5" type="ORF">GGQ72_002810</name>
</gene>
<keyword evidence="6" id="KW-1185">Reference proteome</keyword>